<dbReference type="Pfam" id="PF21089">
    <property type="entry name" value="PKS_DH_N"/>
    <property type="match status" value="1"/>
</dbReference>
<dbReference type="SUPFAM" id="SSF53901">
    <property type="entry name" value="Thiolase-like"/>
    <property type="match status" value="1"/>
</dbReference>
<dbReference type="InterPro" id="IPR018201">
    <property type="entry name" value="Ketoacyl_synth_AS"/>
</dbReference>
<dbReference type="RefSeq" id="WP_269894045.1">
    <property type="nucleotide sequence ID" value="NZ_JAPZPY010000003.1"/>
</dbReference>
<dbReference type="SMART" id="SM00829">
    <property type="entry name" value="PKS_ER"/>
    <property type="match status" value="1"/>
</dbReference>
<dbReference type="InterPro" id="IPR013968">
    <property type="entry name" value="PKS_KR"/>
</dbReference>
<dbReference type="InterPro" id="IPR036736">
    <property type="entry name" value="ACP-like_sf"/>
</dbReference>
<dbReference type="InterPro" id="IPR049551">
    <property type="entry name" value="PKS_DH_C"/>
</dbReference>
<evidence type="ECO:0000256" key="2">
    <source>
        <dbReference type="ARBA" id="ARBA00022553"/>
    </source>
</evidence>
<dbReference type="Gene3D" id="3.40.47.10">
    <property type="match status" value="1"/>
</dbReference>
<dbReference type="Gene3D" id="3.30.70.3290">
    <property type="match status" value="1"/>
</dbReference>
<keyword evidence="1" id="KW-0596">Phosphopantetheine</keyword>
<feature type="active site" description="Proton donor; for dehydratase activity" evidence="6">
    <location>
        <position position="1108"/>
    </location>
</feature>
<dbReference type="InterPro" id="IPR049900">
    <property type="entry name" value="PKS_mFAS_DH"/>
</dbReference>
<dbReference type="InterPro" id="IPR055123">
    <property type="entry name" value="SpnB-like_Rossmann"/>
</dbReference>
<dbReference type="Pfam" id="PF14765">
    <property type="entry name" value="PS-DH"/>
    <property type="match status" value="1"/>
</dbReference>
<dbReference type="Pfam" id="PF08659">
    <property type="entry name" value="KR"/>
    <property type="match status" value="1"/>
</dbReference>
<dbReference type="Pfam" id="PF00550">
    <property type="entry name" value="PP-binding"/>
    <property type="match status" value="1"/>
</dbReference>
<dbReference type="SUPFAM" id="SSF47336">
    <property type="entry name" value="ACP-like"/>
    <property type="match status" value="1"/>
</dbReference>
<keyword evidence="2" id="KW-0597">Phosphoprotein</keyword>
<dbReference type="Gene3D" id="3.40.50.720">
    <property type="entry name" value="NAD(P)-binding Rossmann-like Domain"/>
    <property type="match status" value="1"/>
</dbReference>
<dbReference type="SMART" id="SM00827">
    <property type="entry name" value="PKS_AT"/>
    <property type="match status" value="1"/>
</dbReference>
<dbReference type="InterPro" id="IPR057326">
    <property type="entry name" value="KR_dom"/>
</dbReference>
<dbReference type="InterPro" id="IPR014030">
    <property type="entry name" value="Ketoacyl_synth_N"/>
</dbReference>
<dbReference type="Gene3D" id="1.10.1200.10">
    <property type="entry name" value="ACP-like"/>
    <property type="match status" value="1"/>
</dbReference>
<evidence type="ECO:0000256" key="6">
    <source>
        <dbReference type="PROSITE-ProRule" id="PRU01363"/>
    </source>
</evidence>
<dbReference type="InterPro" id="IPR001227">
    <property type="entry name" value="Ac_transferase_dom_sf"/>
</dbReference>
<dbReference type="SUPFAM" id="SSF52151">
    <property type="entry name" value="FabD/lysophospholipase-like"/>
    <property type="match status" value="1"/>
</dbReference>
<dbReference type="InterPro" id="IPR016035">
    <property type="entry name" value="Acyl_Trfase/lysoPLipase"/>
</dbReference>
<dbReference type="InterPro" id="IPR050091">
    <property type="entry name" value="PKS_NRPS_Biosynth_Enz"/>
</dbReference>
<dbReference type="InterPro" id="IPR014043">
    <property type="entry name" value="Acyl_transferase_dom"/>
</dbReference>
<feature type="domain" description="Carrier" evidence="8">
    <location>
        <begin position="1995"/>
        <end position="2070"/>
    </location>
</feature>
<keyword evidence="12" id="KW-1185">Reference proteome</keyword>
<name>A0ABT4PS33_9MYCO</name>
<organism evidence="11 12">
    <name type="scientific">Mycobacterium hippophais</name>
    <dbReference type="NCBI Taxonomy" id="3016340"/>
    <lineage>
        <taxon>Bacteria</taxon>
        <taxon>Bacillati</taxon>
        <taxon>Actinomycetota</taxon>
        <taxon>Actinomycetes</taxon>
        <taxon>Mycobacteriales</taxon>
        <taxon>Mycobacteriaceae</taxon>
        <taxon>Mycobacterium</taxon>
    </lineage>
</organism>
<evidence type="ECO:0000256" key="4">
    <source>
        <dbReference type="ARBA" id="ARBA00023268"/>
    </source>
</evidence>
<dbReference type="InterPro" id="IPR020807">
    <property type="entry name" value="PKS_DH"/>
</dbReference>
<evidence type="ECO:0000259" key="8">
    <source>
        <dbReference type="PROSITE" id="PS50075"/>
    </source>
</evidence>
<dbReference type="Pfam" id="PF16197">
    <property type="entry name" value="KAsynt_C_assoc"/>
    <property type="match status" value="1"/>
</dbReference>
<sequence>MSAPNTDDDIAIVGISCRFPGGIQSAADLWNFVATDQHVSSDFPPDRPMPEMIGIASPDAIASFAPKGGFIDEPGAFDAEFFGISPREAKAMDPQQRVSLELCWQALEDAAIDPHRLRASRTGVYVGAMTGDYAYLAVGRQDLDPGYIATGASQSVLSGRISYLFGFQGPSMTIDTACSSSLVAMHIAANALRAGECSLALAGGVTIMSTLTSFYALGQHGAVSRDGRSKAYSSNADGFCVSEGGAVLVLERMSDAQRNGHRILALLRGSAVNQDGASNGLTAPSAPAQMNLIRDALDSGALTVSDVDVLEGHGTGTPVGDPLELEALFATYGQRGPDDGPLLLGSIKSNFGHAQAAAGTAGVIKMVEAMRRGVVPATLHVAEPTSSVDWSAGAVEVVTETRDWPERGRPRRSAVSSFGISGTNAHVILEQAPENTAEDGDAPRTLVTDDVILTVSGRSEAARTEQAARLAAHLRAHPEQDQRTVARALGTSRSSFEYRAAVVGSDRASLESDLASIGDGHLLGTIHGVAMDHKVVFVFPGQGGQYPAMGARLMRESTVFADHIRACDDVLSRYIDWSVTDMLLGGDNTADVRRADVIQPLLFATMTGIAKVWKSIGVQPDAVLGHSQGELAAAYTAGILSLEDAARITALRSVAVTKLAGTGAMASINASADRIDELAADLDDIGVAAVNSSRTTVMSGATASIAQLCERCERDGIRFRTIDVDYAGHSSHIDVLREDVKDIAASVDPQFSDTVIFSTVVGDAVAPGKLGPEYWFRNLRDVVRFRDAVEAAYAAGYTAFLEMRLQPVLTAAMYETFEEQGADSDFVFAVGSATREDDGVHGFLTSVASAYVRGVAPDWDALFADAPSEAVELPGYPFQRENFWLAGGGAVRGGQPSAFGLTDPEHPLLGAITAVPGADRYHFSARLSLSDYPWLADHALNGTVLVPGAMLLELALQAGHKVGSPRVDKLTMHTPIALPTTGAVQLQLLVGEPKRGRRPVSIYSRPEPEKSSTSEPLYTLHADGVLTTPAGDSGDAPGMEFWPPTGAKMALDTTEAYTMLAALGYQYGPVFQGMRNVWRRGDEVYAEVALPDSIRDADKYGLHPALLDAAMQTIVAAAESTGLTGLALPYRWENVSLFAVGASALRVRISPAGKDRVSWLLSDSSGRTVGTGVLQLRTVAVDKLAERGLSEKKNSLFQVDWMRVTVPAGRRPKAAEWAVVTDRHADTAAGEVIAERHGLQSHQDITALASAIDLGHPSPAVIVWSAIEASTSVDVRDRLVCTLQQLQQWLASEHFANSRLVILTRGVHSLDNSGGLTDLAGAAVWGLVRSVQSENPDRIVQIDLDNADITFDTIATAIAAEEPELLLRRGDFYGRRIRAELDNAIQVGERLRSGWSLNLPQTGNLEDASIVAEERIADASLPPGTVSVELRAAGISFPVVLAELGRPAGVPSVRHGGAGVVRAVADGVTAFEVGDRVFGLVDDIGDTAVADERVLAVMPPAWSFAEAATAPVAYLTAAHAMDIAEPQRGQSILIHCATSGVGTAAVNLARRAGLDVFATASRDKWPTLRDRGFDAERVGDSRSAAFGQQLLSAHGGADIVFNMVTEDLTAAALEVVKPGGRFIEIGRATVLDDQTAEVCRPDITYRTFELTDIAPDRVRTMLSELAAAFAGGELAALPVTCFDVRQAGTALRHAGESHRVGTVALTWPAPFDPAKTVLVTGGTGAIGRVVAGHLAQRYGARHLLLTSRTGPAAEGMEEFVADMAAGGVDVEVAACDVADRSALEGLLSRIPTDRPLGAVIHLAATLADATLPSLTAEHIDAVLPAKAVGAQNLHDATSRHNLSMFVMFSSAAGTFGAPGQANYAAANTFVDALAQHRYSRGLPATSMAWGWWAEVSANTSTLDETDRARLTRIGIVPMPSAAALDMFDAAVATGLPYLVPIGMNLGLLRAAAAVTELPPLFRALLHIRPRATQQMGDSGELAKRLVGLDAEQQHSTIIDLLTVPIAMVLGYSSPSDVTPDREFHDMGIDSLSSIELGTHLRAITGLKLSNSVIFEYPTVSLLARHVLNQLAPDDADRSDPILAELEMLLEKLSDIHTESPVPVEVVDRLSASLGRLRVDTADGTGDRQSVSLDA</sequence>
<dbReference type="InterPro" id="IPR014031">
    <property type="entry name" value="Ketoacyl_synth_C"/>
</dbReference>
<comment type="caution">
    <text evidence="11">The sequence shown here is derived from an EMBL/GenBank/DDBJ whole genome shotgun (WGS) entry which is preliminary data.</text>
</comment>
<evidence type="ECO:0000256" key="1">
    <source>
        <dbReference type="ARBA" id="ARBA00022450"/>
    </source>
</evidence>
<dbReference type="InterPro" id="IPR020841">
    <property type="entry name" value="PKS_Beta-ketoAc_synthase_dom"/>
</dbReference>
<dbReference type="InterPro" id="IPR049552">
    <property type="entry name" value="PKS_DH_N"/>
</dbReference>
<dbReference type="SMART" id="SM00826">
    <property type="entry name" value="PKS_DH"/>
    <property type="match status" value="1"/>
</dbReference>
<dbReference type="Pfam" id="PF13602">
    <property type="entry name" value="ADH_zinc_N_2"/>
    <property type="match status" value="1"/>
</dbReference>
<gene>
    <name evidence="11" type="ORF">O6P37_10820</name>
</gene>
<accession>A0ABT4PS33</accession>
<feature type="active site" description="Proton acceptor; for dehydratase activity" evidence="6">
    <location>
        <position position="938"/>
    </location>
</feature>
<evidence type="ECO:0000256" key="5">
    <source>
        <dbReference type="ARBA" id="ARBA00023315"/>
    </source>
</evidence>
<protein>
    <submittedName>
        <fullName evidence="11">Type I polyketide synthase</fullName>
    </submittedName>
</protein>
<dbReference type="SMART" id="SM00822">
    <property type="entry name" value="PKS_KR"/>
    <property type="match status" value="1"/>
</dbReference>
<dbReference type="InterPro" id="IPR042104">
    <property type="entry name" value="PKS_dehydratase_sf"/>
</dbReference>
<feature type="region of interest" description="Disordered" evidence="7">
    <location>
        <begin position="997"/>
        <end position="1018"/>
    </location>
</feature>
<evidence type="ECO:0000256" key="3">
    <source>
        <dbReference type="ARBA" id="ARBA00022679"/>
    </source>
</evidence>
<dbReference type="CDD" id="cd08956">
    <property type="entry name" value="KR_3_FAS_SDR_x"/>
    <property type="match status" value="1"/>
</dbReference>
<dbReference type="SMART" id="SM00823">
    <property type="entry name" value="PKS_PP"/>
    <property type="match status" value="1"/>
</dbReference>
<dbReference type="PROSITE" id="PS00606">
    <property type="entry name" value="KS3_1"/>
    <property type="match status" value="1"/>
</dbReference>
<dbReference type="SUPFAM" id="SSF51735">
    <property type="entry name" value="NAD(P)-binding Rossmann-fold domains"/>
    <property type="match status" value="3"/>
</dbReference>
<dbReference type="InterPro" id="IPR020806">
    <property type="entry name" value="PKS_PP-bd"/>
</dbReference>
<evidence type="ECO:0000259" key="9">
    <source>
        <dbReference type="PROSITE" id="PS52004"/>
    </source>
</evidence>
<dbReference type="Pfam" id="PF22953">
    <property type="entry name" value="SpnB_Rossmann"/>
    <property type="match status" value="1"/>
</dbReference>
<dbReference type="Proteomes" id="UP001142153">
    <property type="component" value="Unassembled WGS sequence"/>
</dbReference>
<evidence type="ECO:0000313" key="12">
    <source>
        <dbReference type="Proteomes" id="UP001142153"/>
    </source>
</evidence>
<dbReference type="Gene3D" id="3.90.180.10">
    <property type="entry name" value="Medium-chain alcohol dehydrogenases, catalytic domain"/>
    <property type="match status" value="1"/>
</dbReference>
<dbReference type="InterPro" id="IPR009081">
    <property type="entry name" value="PP-bd_ACP"/>
</dbReference>
<dbReference type="SMART" id="SM00825">
    <property type="entry name" value="PKS_KS"/>
    <property type="match status" value="1"/>
</dbReference>
<dbReference type="SUPFAM" id="SSF50129">
    <property type="entry name" value="GroES-like"/>
    <property type="match status" value="1"/>
</dbReference>
<dbReference type="CDD" id="cd00833">
    <property type="entry name" value="PKS"/>
    <property type="match status" value="1"/>
</dbReference>
<reference evidence="11" key="1">
    <citation type="submission" date="2022-12" db="EMBL/GenBank/DDBJ databases">
        <authorList>
            <person name="Deng Y."/>
            <person name="Zhang Y.-Q."/>
        </authorList>
    </citation>
    <scope>NUCLEOTIDE SEQUENCE</scope>
    <source>
        <strain evidence="11">CPCC 205372</strain>
    </source>
</reference>
<dbReference type="SUPFAM" id="SSF55048">
    <property type="entry name" value="Probable ACP-binding domain of malonyl-CoA ACP transacylase"/>
    <property type="match status" value="1"/>
</dbReference>
<keyword evidence="4" id="KW-0511">Multifunctional enzyme</keyword>
<dbReference type="Pfam" id="PF02801">
    <property type="entry name" value="Ketoacyl-synt_C"/>
    <property type="match status" value="1"/>
</dbReference>
<feature type="region of interest" description="C-terminal hotdog fold" evidence="6">
    <location>
        <begin position="1047"/>
        <end position="1190"/>
    </location>
</feature>
<dbReference type="InterPro" id="IPR011032">
    <property type="entry name" value="GroES-like_sf"/>
</dbReference>
<evidence type="ECO:0000259" key="10">
    <source>
        <dbReference type="PROSITE" id="PS52019"/>
    </source>
</evidence>
<keyword evidence="5" id="KW-0012">Acyltransferase</keyword>
<proteinExistence type="predicted"/>
<dbReference type="Pfam" id="PF00698">
    <property type="entry name" value="Acyl_transf_1"/>
    <property type="match status" value="1"/>
</dbReference>
<dbReference type="Gene3D" id="3.40.366.10">
    <property type="entry name" value="Malonyl-Coenzyme A Acyl Carrier Protein, domain 2"/>
    <property type="match status" value="1"/>
</dbReference>
<evidence type="ECO:0000313" key="11">
    <source>
        <dbReference type="EMBL" id="MCZ8379358.1"/>
    </source>
</evidence>
<dbReference type="Pfam" id="PF00109">
    <property type="entry name" value="ketoacyl-synt"/>
    <property type="match status" value="1"/>
</dbReference>
<dbReference type="PROSITE" id="PS50075">
    <property type="entry name" value="CARRIER"/>
    <property type="match status" value="1"/>
</dbReference>
<dbReference type="InterPro" id="IPR016039">
    <property type="entry name" value="Thiolase-like"/>
</dbReference>
<dbReference type="InterPro" id="IPR016036">
    <property type="entry name" value="Malonyl_transacylase_ACP-bd"/>
</dbReference>
<keyword evidence="3" id="KW-0808">Transferase</keyword>
<dbReference type="Gene3D" id="3.40.50.11460">
    <property type="match status" value="1"/>
</dbReference>
<dbReference type="EMBL" id="JAPZPY010000003">
    <property type="protein sequence ID" value="MCZ8379358.1"/>
    <property type="molecule type" value="Genomic_DNA"/>
</dbReference>
<feature type="domain" description="Ketosynthase family 3 (KS3)" evidence="9">
    <location>
        <begin position="7"/>
        <end position="431"/>
    </location>
</feature>
<feature type="region of interest" description="N-terminal hotdog fold" evidence="6">
    <location>
        <begin position="906"/>
        <end position="1033"/>
    </location>
</feature>
<dbReference type="SMART" id="SM01294">
    <property type="entry name" value="PKS_PP_betabranch"/>
    <property type="match status" value="1"/>
</dbReference>
<dbReference type="CDD" id="cd05195">
    <property type="entry name" value="enoyl_red"/>
    <property type="match status" value="1"/>
</dbReference>
<dbReference type="PROSITE" id="PS00012">
    <property type="entry name" value="PHOSPHOPANTETHEINE"/>
    <property type="match status" value="1"/>
</dbReference>
<dbReference type="PANTHER" id="PTHR43775">
    <property type="entry name" value="FATTY ACID SYNTHASE"/>
    <property type="match status" value="1"/>
</dbReference>
<dbReference type="InterPro" id="IPR036291">
    <property type="entry name" value="NAD(P)-bd_dom_sf"/>
</dbReference>
<dbReference type="PROSITE" id="PS52004">
    <property type="entry name" value="KS3_2"/>
    <property type="match status" value="1"/>
</dbReference>
<dbReference type="Gene3D" id="3.10.129.110">
    <property type="entry name" value="Polyketide synthase dehydratase"/>
    <property type="match status" value="1"/>
</dbReference>
<evidence type="ECO:0000256" key="7">
    <source>
        <dbReference type="SAM" id="MobiDB-lite"/>
    </source>
</evidence>
<dbReference type="InterPro" id="IPR020843">
    <property type="entry name" value="ER"/>
</dbReference>
<dbReference type="PANTHER" id="PTHR43775:SF51">
    <property type="entry name" value="INACTIVE PHENOLPHTHIOCEROL SYNTHESIS POLYKETIDE SYNTHASE TYPE I PKS1-RELATED"/>
    <property type="match status" value="1"/>
</dbReference>
<dbReference type="PROSITE" id="PS52019">
    <property type="entry name" value="PKS_MFAS_DH"/>
    <property type="match status" value="1"/>
</dbReference>
<dbReference type="InterPro" id="IPR006162">
    <property type="entry name" value="Ppantetheine_attach_site"/>
</dbReference>
<feature type="domain" description="PKS/mFAS DH" evidence="10">
    <location>
        <begin position="906"/>
        <end position="1190"/>
    </location>
</feature>
<dbReference type="InterPro" id="IPR032821">
    <property type="entry name" value="PKS_assoc"/>
</dbReference>